<dbReference type="PANTHER" id="PTHR39430">
    <property type="entry name" value="MEMBRANE-ASSOCIATED PROTEASE-RELATED"/>
    <property type="match status" value="1"/>
</dbReference>
<feature type="transmembrane region" description="Helical" evidence="1">
    <location>
        <begin position="220"/>
        <end position="240"/>
    </location>
</feature>
<feature type="transmembrane region" description="Helical" evidence="1">
    <location>
        <begin position="60"/>
        <end position="77"/>
    </location>
</feature>
<keyword evidence="1" id="KW-0472">Membrane</keyword>
<evidence type="ECO:0000313" key="4">
    <source>
        <dbReference type="Proteomes" id="UP000010472"/>
    </source>
</evidence>
<protein>
    <submittedName>
        <fullName evidence="3">Abortive infection protein</fullName>
    </submittedName>
</protein>
<feature type="transmembrane region" description="Helical" evidence="1">
    <location>
        <begin position="97"/>
        <end position="119"/>
    </location>
</feature>
<name>K9VYX5_9CYAN</name>
<dbReference type="GO" id="GO:0080120">
    <property type="term" value="P:CAAX-box protein maturation"/>
    <property type="evidence" value="ECO:0007669"/>
    <property type="project" value="UniProtKB-ARBA"/>
</dbReference>
<keyword evidence="1" id="KW-0812">Transmembrane</keyword>
<feature type="transmembrane region" description="Helical" evidence="1">
    <location>
        <begin position="170"/>
        <end position="189"/>
    </location>
</feature>
<dbReference type="PATRIC" id="fig|1173022.3.peg.2668"/>
<dbReference type="KEGG" id="cep:Cri9333_2471"/>
<dbReference type="PANTHER" id="PTHR39430:SF1">
    <property type="entry name" value="PROTEASE"/>
    <property type="match status" value="1"/>
</dbReference>
<reference evidence="3 4" key="1">
    <citation type="submission" date="2012-06" db="EMBL/GenBank/DDBJ databases">
        <title>Finished chromosome of genome of Crinalium epipsammum PCC 9333.</title>
        <authorList>
            <consortium name="US DOE Joint Genome Institute"/>
            <person name="Gugger M."/>
            <person name="Coursin T."/>
            <person name="Rippka R."/>
            <person name="Tandeau De Marsac N."/>
            <person name="Huntemann M."/>
            <person name="Wei C.-L."/>
            <person name="Han J."/>
            <person name="Detter J.C."/>
            <person name="Han C."/>
            <person name="Tapia R."/>
            <person name="Davenport K."/>
            <person name="Daligault H."/>
            <person name="Erkkila T."/>
            <person name="Gu W."/>
            <person name="Munk A.C.C."/>
            <person name="Teshima H."/>
            <person name="Xu Y."/>
            <person name="Chain P."/>
            <person name="Chen A."/>
            <person name="Krypides N."/>
            <person name="Mavromatis K."/>
            <person name="Markowitz V."/>
            <person name="Szeto E."/>
            <person name="Ivanova N."/>
            <person name="Mikhailova N."/>
            <person name="Ovchinnikova G."/>
            <person name="Pagani I."/>
            <person name="Pati A."/>
            <person name="Goodwin L."/>
            <person name="Peters L."/>
            <person name="Pitluck S."/>
            <person name="Woyke T."/>
            <person name="Kerfeld C."/>
        </authorList>
    </citation>
    <scope>NUCLEOTIDE SEQUENCE [LARGE SCALE GENOMIC DNA]</scope>
    <source>
        <strain evidence="3 4">PCC 9333</strain>
    </source>
</reference>
<dbReference type="EMBL" id="CP003620">
    <property type="protein sequence ID" value="AFZ13338.1"/>
    <property type="molecule type" value="Genomic_DNA"/>
</dbReference>
<dbReference type="RefSeq" id="WP_015203452.1">
    <property type="nucleotide sequence ID" value="NC_019753.1"/>
</dbReference>
<feature type="domain" description="CAAX prenyl protease 2/Lysostaphin resistance protein A-like" evidence="2">
    <location>
        <begin position="139"/>
        <end position="230"/>
    </location>
</feature>
<dbReference type="AlphaFoldDB" id="K9VYX5"/>
<dbReference type="Pfam" id="PF02517">
    <property type="entry name" value="Rce1-like"/>
    <property type="match status" value="1"/>
</dbReference>
<feature type="transmembrane region" description="Helical" evidence="1">
    <location>
        <begin position="139"/>
        <end position="158"/>
    </location>
</feature>
<keyword evidence="1" id="KW-1133">Transmembrane helix</keyword>
<dbReference type="HOGENOM" id="CLU_062525_0_0_3"/>
<keyword evidence="4" id="KW-1185">Reference proteome</keyword>
<feature type="transmembrane region" description="Helical" evidence="1">
    <location>
        <begin position="20"/>
        <end position="40"/>
    </location>
</feature>
<dbReference type="OrthoDB" id="3034706at2"/>
<accession>K9VYX5</accession>
<dbReference type="GO" id="GO:0004175">
    <property type="term" value="F:endopeptidase activity"/>
    <property type="evidence" value="ECO:0007669"/>
    <property type="project" value="UniProtKB-ARBA"/>
</dbReference>
<organism evidence="3 4">
    <name type="scientific">Crinalium epipsammum PCC 9333</name>
    <dbReference type="NCBI Taxonomy" id="1173022"/>
    <lineage>
        <taxon>Bacteria</taxon>
        <taxon>Bacillati</taxon>
        <taxon>Cyanobacteriota</taxon>
        <taxon>Cyanophyceae</taxon>
        <taxon>Gomontiellales</taxon>
        <taxon>Gomontiellaceae</taxon>
        <taxon>Crinalium</taxon>
    </lineage>
</organism>
<dbReference type="InterPro" id="IPR003675">
    <property type="entry name" value="Rce1/LyrA-like_dom"/>
</dbReference>
<feature type="transmembrane region" description="Helical" evidence="1">
    <location>
        <begin position="261"/>
        <end position="280"/>
    </location>
</feature>
<evidence type="ECO:0000259" key="2">
    <source>
        <dbReference type="Pfam" id="PF02517"/>
    </source>
</evidence>
<sequence length="285" mass="31715">MVIFNQATAKWLSSLTAYPAILKILVFFISWALLWLPILIPLGLLLRSRSAKLFTADQKLPLLASLYLIAPLIVWGASWVEGVSFLDYGLQIQDLSFLLISVGLGLGLGVIGLVVVFAVQWKLGWVNWHWENREQLFQVLLPILLLGLWISTTEELIFRGFLQNELNQDYPVWVAGAIASLIFAVTHLLWERQETLPQLPGLWLMGMVLTLARWADGGSLWLACGLHAGWIWGLTCLDTAKMISYTGKASQWLTGVSEKPLAGASGLLCLLATAIMLLILKPYFV</sequence>
<evidence type="ECO:0000256" key="1">
    <source>
        <dbReference type="SAM" id="Phobius"/>
    </source>
</evidence>
<dbReference type="Proteomes" id="UP000010472">
    <property type="component" value="Chromosome"/>
</dbReference>
<gene>
    <name evidence="3" type="ORF">Cri9333_2471</name>
</gene>
<evidence type="ECO:0000313" key="3">
    <source>
        <dbReference type="EMBL" id="AFZ13338.1"/>
    </source>
</evidence>
<dbReference type="STRING" id="1173022.Cri9333_2471"/>
<dbReference type="eggNOG" id="COG1266">
    <property type="taxonomic scope" value="Bacteria"/>
</dbReference>
<proteinExistence type="predicted"/>